<dbReference type="Proteomes" id="UP000030392">
    <property type="component" value="Unassembled WGS sequence"/>
</dbReference>
<evidence type="ECO:0000313" key="1">
    <source>
        <dbReference type="EMBL" id="KGG19467.1"/>
    </source>
</evidence>
<name>A0A0A2C1T9_PROMR</name>
<dbReference type="AlphaFoldDB" id="A0A0A2C1T9"/>
<protein>
    <submittedName>
        <fullName evidence="1">Uncharacterized protein</fullName>
    </submittedName>
</protein>
<comment type="caution">
    <text evidence="1">The sequence shown here is derived from an EMBL/GenBank/DDBJ whole genome shotgun (WGS) entry which is preliminary data.</text>
</comment>
<organism evidence="1 2">
    <name type="scientific">Prochlorococcus marinus str. PAC1</name>
    <dbReference type="NCBI Taxonomy" id="59924"/>
    <lineage>
        <taxon>Bacteria</taxon>
        <taxon>Bacillati</taxon>
        <taxon>Cyanobacteriota</taxon>
        <taxon>Cyanophyceae</taxon>
        <taxon>Synechococcales</taxon>
        <taxon>Prochlorococcaceae</taxon>
        <taxon>Prochlorococcus</taxon>
    </lineage>
</organism>
<proteinExistence type="predicted"/>
<reference evidence="2" key="1">
    <citation type="journal article" date="2014" name="Sci. Data">
        <title>Genomes of diverse isolates of the marine cyanobacterium Prochlorococcus.</title>
        <authorList>
            <person name="Biller S."/>
            <person name="Berube P."/>
            <person name="Thompson J."/>
            <person name="Kelly L."/>
            <person name="Roggensack S."/>
            <person name="Awad L."/>
            <person name="Roache-Johnson K."/>
            <person name="Ding H."/>
            <person name="Giovannoni S.J."/>
            <person name="Moore L.R."/>
            <person name="Chisholm S.W."/>
        </authorList>
    </citation>
    <scope>NUCLEOTIDE SEQUENCE [LARGE SCALE GENOMIC DNA]</scope>
    <source>
        <strain evidence="2">PAC1</strain>
    </source>
</reference>
<dbReference type="RefSeq" id="WP_052038703.1">
    <property type="nucleotide sequence ID" value="NZ_CP138967.1"/>
</dbReference>
<gene>
    <name evidence="1" type="ORF">EV03_1850</name>
</gene>
<evidence type="ECO:0000313" key="2">
    <source>
        <dbReference type="Proteomes" id="UP000030392"/>
    </source>
</evidence>
<sequence length="80" mass="9474">MIEASMWLSEKEASEVLRVDEQSLEVMRERGYLKPGPHWRSSNDPEQLPWKPKVFYFIRGCKEVIEYWQNIDDSSAQRAA</sequence>
<accession>A0A0A2C1T9</accession>
<dbReference type="EMBL" id="JNAX01000015">
    <property type="protein sequence ID" value="KGG19467.1"/>
    <property type="molecule type" value="Genomic_DNA"/>
</dbReference>